<evidence type="ECO:0000313" key="7">
    <source>
        <dbReference type="Proteomes" id="UP000053748"/>
    </source>
</evidence>
<dbReference type="InterPro" id="IPR043128">
    <property type="entry name" value="Rev_trsase/Diguanyl_cyclase"/>
</dbReference>
<dbReference type="Proteomes" id="UP000053748">
    <property type="component" value="Unassembled WGS sequence"/>
</dbReference>
<feature type="transmembrane region" description="Helical" evidence="4">
    <location>
        <begin position="137"/>
        <end position="156"/>
    </location>
</feature>
<dbReference type="SUPFAM" id="SSF55073">
    <property type="entry name" value="Nucleotide cyclase"/>
    <property type="match status" value="1"/>
</dbReference>
<dbReference type="Gene3D" id="3.30.70.270">
    <property type="match status" value="1"/>
</dbReference>
<evidence type="ECO:0000313" key="6">
    <source>
        <dbReference type="EMBL" id="PNM58499.1"/>
    </source>
</evidence>
<feature type="transmembrane region" description="Helical" evidence="4">
    <location>
        <begin position="106"/>
        <end position="125"/>
    </location>
</feature>
<organism evidence="6 7">
    <name type="scientific">Vibrio mimicus</name>
    <dbReference type="NCBI Taxonomy" id="674"/>
    <lineage>
        <taxon>Bacteria</taxon>
        <taxon>Pseudomonadati</taxon>
        <taxon>Pseudomonadota</taxon>
        <taxon>Gammaproteobacteria</taxon>
        <taxon>Vibrionales</taxon>
        <taxon>Vibrionaceae</taxon>
        <taxon>Vibrio</taxon>
    </lineage>
</organism>
<comment type="caution">
    <text evidence="6">The sequence shown here is derived from an EMBL/GenBank/DDBJ whole genome shotgun (WGS) entry which is preliminary data.</text>
</comment>
<dbReference type="AlphaFoldDB" id="A0A2J9V3Y6"/>
<keyword evidence="4" id="KW-0812">Transmembrane</keyword>
<dbReference type="PANTHER" id="PTHR45138">
    <property type="entry name" value="REGULATORY COMPONENTS OF SENSORY TRANSDUCTION SYSTEM"/>
    <property type="match status" value="1"/>
</dbReference>
<accession>A0A2J9V3Y6</accession>
<dbReference type="EC" id="2.7.7.65" evidence="2"/>
<feature type="transmembrane region" description="Helical" evidence="4">
    <location>
        <begin position="16"/>
        <end position="36"/>
    </location>
</feature>
<feature type="domain" description="GGDEF" evidence="5">
    <location>
        <begin position="258"/>
        <end position="389"/>
    </location>
</feature>
<feature type="transmembrane region" description="Helical" evidence="4">
    <location>
        <begin position="48"/>
        <end position="70"/>
    </location>
</feature>
<evidence type="ECO:0000256" key="2">
    <source>
        <dbReference type="ARBA" id="ARBA00012528"/>
    </source>
</evidence>
<evidence type="ECO:0000256" key="4">
    <source>
        <dbReference type="SAM" id="Phobius"/>
    </source>
</evidence>
<feature type="transmembrane region" description="Helical" evidence="4">
    <location>
        <begin position="202"/>
        <end position="221"/>
    </location>
</feature>
<dbReference type="GO" id="GO:0005886">
    <property type="term" value="C:plasma membrane"/>
    <property type="evidence" value="ECO:0007669"/>
    <property type="project" value="TreeGrafter"/>
</dbReference>
<comment type="catalytic activity">
    <reaction evidence="3">
        <text>2 GTP = 3',3'-c-di-GMP + 2 diphosphate</text>
        <dbReference type="Rhea" id="RHEA:24898"/>
        <dbReference type="ChEBI" id="CHEBI:33019"/>
        <dbReference type="ChEBI" id="CHEBI:37565"/>
        <dbReference type="ChEBI" id="CHEBI:58805"/>
        <dbReference type="EC" id="2.7.7.65"/>
    </reaction>
</comment>
<dbReference type="GO" id="GO:0043709">
    <property type="term" value="P:cell adhesion involved in single-species biofilm formation"/>
    <property type="evidence" value="ECO:0007669"/>
    <property type="project" value="TreeGrafter"/>
</dbReference>
<dbReference type="InterPro" id="IPR050469">
    <property type="entry name" value="Diguanylate_Cyclase"/>
</dbReference>
<evidence type="ECO:0000256" key="1">
    <source>
        <dbReference type="ARBA" id="ARBA00001946"/>
    </source>
</evidence>
<evidence type="ECO:0000256" key="3">
    <source>
        <dbReference type="ARBA" id="ARBA00034247"/>
    </source>
</evidence>
<dbReference type="CDD" id="cd01949">
    <property type="entry name" value="GGDEF"/>
    <property type="match status" value="1"/>
</dbReference>
<feature type="transmembrane region" description="Helical" evidence="4">
    <location>
        <begin position="168"/>
        <end position="190"/>
    </location>
</feature>
<gene>
    <name evidence="6" type="ORF">AL544_020305</name>
</gene>
<dbReference type="STRING" id="674.VM_07980"/>
<evidence type="ECO:0000259" key="5">
    <source>
        <dbReference type="PROSITE" id="PS50887"/>
    </source>
</evidence>
<keyword evidence="7" id="KW-1185">Reference proteome</keyword>
<reference evidence="6" key="1">
    <citation type="submission" date="2017-12" db="EMBL/GenBank/DDBJ databases">
        <title>FDA dAtabase for Regulatory Grade micrObial Sequences (FDA-ARGOS): Supporting development and validation of Infectious Disease Dx tests.</title>
        <authorList>
            <person name="Hoffmann M."/>
            <person name="Allard M."/>
            <person name="Evans P."/>
            <person name="Brown E."/>
            <person name="Tallon L.J."/>
            <person name="Sadzewicz L."/>
            <person name="Sengamalay N."/>
            <person name="Ott S."/>
            <person name="Godinez A."/>
            <person name="Nagaraj S."/>
            <person name="Vavikolanu K."/>
            <person name="Aluvathingal J."/>
            <person name="Nadendla S."/>
            <person name="Hobson J."/>
            <person name="Sichtig H."/>
        </authorList>
    </citation>
    <scope>NUCLEOTIDE SEQUENCE [LARGE SCALE GENOMIC DNA]</scope>
    <source>
        <strain evidence="6">FDAARGOS_113</strain>
    </source>
</reference>
<sequence length="393" mass="44314">MHLGWPSVMDLSFLEIANVINNIACSAIAALFLYMLRSKLADHKLDTATWFVLLFLACGLGYTTSSLRFILPMGFAIFTNNLLYQLGCYCMLFAVLRWYQKPLSAGLYLLALGHSLLFALLEYTLFKMDPDGMGIRIMVASVSMSSLYLVTALVAAKNGQRGRPEQTLLAAVLAIMMVMLYIPVVTYQTLPLMAVFRASTIVVQNLFFFITLGTMLMLFLFEEIEWHRLRSIRDELTGAFNRRYFKEQVQRQLNQSDTPYVVALVDIDHFKQINDSYGHDMGDAVITFVVRKLESLNLTDCLVARYGGEEFAVFAREADAERVKEVLNDVCDAISQGFCIENQQLKVSVSIGAVLFDTPFDYGEALRKADSAMYQAKEQGRNRVMVVQMAHSA</sequence>
<keyword evidence="4" id="KW-0472">Membrane</keyword>
<dbReference type="GO" id="GO:1902201">
    <property type="term" value="P:negative regulation of bacterial-type flagellum-dependent cell motility"/>
    <property type="evidence" value="ECO:0007669"/>
    <property type="project" value="TreeGrafter"/>
</dbReference>
<keyword evidence="4" id="KW-1133">Transmembrane helix</keyword>
<dbReference type="SMART" id="SM00267">
    <property type="entry name" value="GGDEF"/>
    <property type="match status" value="1"/>
</dbReference>
<dbReference type="GO" id="GO:0052621">
    <property type="term" value="F:diguanylate cyclase activity"/>
    <property type="evidence" value="ECO:0007669"/>
    <property type="project" value="UniProtKB-EC"/>
</dbReference>
<dbReference type="PROSITE" id="PS50887">
    <property type="entry name" value="GGDEF"/>
    <property type="match status" value="1"/>
</dbReference>
<dbReference type="EMBL" id="LOSJ02000002">
    <property type="protein sequence ID" value="PNM58499.1"/>
    <property type="molecule type" value="Genomic_DNA"/>
</dbReference>
<proteinExistence type="predicted"/>
<dbReference type="InterPro" id="IPR000160">
    <property type="entry name" value="GGDEF_dom"/>
</dbReference>
<dbReference type="NCBIfam" id="TIGR00254">
    <property type="entry name" value="GGDEF"/>
    <property type="match status" value="1"/>
</dbReference>
<dbReference type="FunFam" id="3.30.70.270:FF:000001">
    <property type="entry name" value="Diguanylate cyclase domain protein"/>
    <property type="match status" value="1"/>
</dbReference>
<feature type="transmembrane region" description="Helical" evidence="4">
    <location>
        <begin position="82"/>
        <end position="99"/>
    </location>
</feature>
<name>A0A2J9V3Y6_VIBMI</name>
<dbReference type="PANTHER" id="PTHR45138:SF9">
    <property type="entry name" value="DIGUANYLATE CYCLASE DGCM-RELATED"/>
    <property type="match status" value="1"/>
</dbReference>
<comment type="cofactor">
    <cofactor evidence="1">
        <name>Mg(2+)</name>
        <dbReference type="ChEBI" id="CHEBI:18420"/>
    </cofactor>
</comment>
<protein>
    <recommendedName>
        <fullName evidence="2">diguanylate cyclase</fullName>
        <ecNumber evidence="2">2.7.7.65</ecNumber>
    </recommendedName>
</protein>
<dbReference type="Pfam" id="PF00990">
    <property type="entry name" value="GGDEF"/>
    <property type="match status" value="1"/>
</dbReference>
<dbReference type="OrthoDB" id="9803824at2"/>
<dbReference type="InterPro" id="IPR029787">
    <property type="entry name" value="Nucleotide_cyclase"/>
</dbReference>